<organism evidence="8 9">
    <name type="scientific">Dimorphilus gyrociliatus</name>
    <dbReference type="NCBI Taxonomy" id="2664684"/>
    <lineage>
        <taxon>Eukaryota</taxon>
        <taxon>Metazoa</taxon>
        <taxon>Spiralia</taxon>
        <taxon>Lophotrochozoa</taxon>
        <taxon>Annelida</taxon>
        <taxon>Polychaeta</taxon>
        <taxon>Polychaeta incertae sedis</taxon>
        <taxon>Dinophilidae</taxon>
        <taxon>Dimorphilus</taxon>
    </lineage>
</organism>
<dbReference type="Pfam" id="PF21673">
    <property type="entry name" value="CCDC93_N"/>
    <property type="match status" value="1"/>
</dbReference>
<evidence type="ECO:0000256" key="1">
    <source>
        <dbReference type="ARBA" id="ARBA00007219"/>
    </source>
</evidence>
<evidence type="ECO:0000259" key="7">
    <source>
        <dbReference type="Pfam" id="PF21673"/>
    </source>
</evidence>
<evidence type="ECO:0000313" key="9">
    <source>
        <dbReference type="Proteomes" id="UP000549394"/>
    </source>
</evidence>
<feature type="domain" description="CCDC93 N-terminal" evidence="7">
    <location>
        <begin position="38"/>
        <end position="144"/>
    </location>
</feature>
<reference evidence="8 9" key="1">
    <citation type="submission" date="2020-08" db="EMBL/GenBank/DDBJ databases">
        <authorList>
            <person name="Hejnol A."/>
        </authorList>
    </citation>
    <scope>NUCLEOTIDE SEQUENCE [LARGE SCALE GENOMIC DNA]</scope>
</reference>
<feature type="region of interest" description="Disordered" evidence="5">
    <location>
        <begin position="228"/>
        <end position="259"/>
    </location>
</feature>
<evidence type="ECO:0000259" key="6">
    <source>
        <dbReference type="Pfam" id="PF09762"/>
    </source>
</evidence>
<name>A0A7I8VJN5_9ANNE</name>
<dbReference type="GO" id="GO:0006893">
    <property type="term" value="P:Golgi to plasma membrane transport"/>
    <property type="evidence" value="ECO:0007669"/>
    <property type="project" value="TreeGrafter"/>
</dbReference>
<comment type="similarity">
    <text evidence="1">Belongs to the CCDC93 family.</text>
</comment>
<dbReference type="OrthoDB" id="16092at2759"/>
<gene>
    <name evidence="8" type="ORF">DGYR_LOCUS5103</name>
</gene>
<feature type="region of interest" description="Disordered" evidence="5">
    <location>
        <begin position="168"/>
        <end position="203"/>
    </location>
</feature>
<dbReference type="PANTHER" id="PTHR16441">
    <property type="entry name" value="FIDIPIDINE"/>
    <property type="match status" value="1"/>
</dbReference>
<evidence type="ECO:0000256" key="2">
    <source>
        <dbReference type="ARBA" id="ARBA00016765"/>
    </source>
</evidence>
<feature type="compositionally biased region" description="Basic and acidic residues" evidence="5">
    <location>
        <begin position="230"/>
        <end position="241"/>
    </location>
</feature>
<dbReference type="InterPro" id="IPR019159">
    <property type="entry name" value="CCDC93_CC"/>
</dbReference>
<dbReference type="PANTHER" id="PTHR16441:SF0">
    <property type="entry name" value="COILED-COIL DOMAIN-CONTAINING PROTEIN 93"/>
    <property type="match status" value="1"/>
</dbReference>
<accession>A0A7I8VJN5</accession>
<dbReference type="Proteomes" id="UP000549394">
    <property type="component" value="Unassembled WGS sequence"/>
</dbReference>
<feature type="domain" description="CCDC93 coiled-coil" evidence="6">
    <location>
        <begin position="306"/>
        <end position="584"/>
    </location>
</feature>
<evidence type="ECO:0000256" key="5">
    <source>
        <dbReference type="SAM" id="MobiDB-lite"/>
    </source>
</evidence>
<protein>
    <recommendedName>
        <fullName evidence="2">Coiled-coil domain-containing protein 93</fullName>
    </recommendedName>
</protein>
<dbReference type="AlphaFoldDB" id="A0A7I8VJN5"/>
<comment type="caution">
    <text evidence="8">The sequence shown here is derived from an EMBL/GenBank/DDBJ whole genome shotgun (WGS) entry which is preliminary data.</text>
</comment>
<dbReference type="InterPro" id="IPR048747">
    <property type="entry name" value="CCDC93_N"/>
</dbReference>
<keyword evidence="3 4" id="KW-0175">Coiled coil</keyword>
<feature type="coiled-coil region" evidence="4">
    <location>
        <begin position="519"/>
        <end position="560"/>
    </location>
</feature>
<sequence>MASVTGTIFPSASIKRDLTTVTDQDGYSIKFDIREDEEQSVKLNKIIEYLLAAGYFRARIKGLSAFDKVVGGMSWCITTCNVDLDVDLLFQENSTIGQKIALTEKIVRVLPKMKCPHRIEPHQIQGLDFIHIFPVIQWLVKKAIETREETGNVLRAFSVSQFNKSHALSEEEENKLKKSLSTLSETTQNYKPKRVYKRRRRDKDQELSTRVQFTLLEYGQFNLDSNRLSKRQESGQSEAKKKAIAAGLEQKEEGDDSKEIEKEKLKSLMEEMSVMEGKGRLSSAIVGNLVSSQTKEIHKIVSEYEEKLKEKHDEMKIVYDEAREEFEKKQEINENLEEKLVKFHKIEEGQKGRIVKNLSNLVIESENLKRKEEEFREECRKEKDNLEKQIKELEESTVDFEDPKEKEHLLMIEEQLGVDNKKLHKARLQLAKVNRDISSLQRKLDEAPSRAELAQYQRRFVELYNQIAARHKETKQFYTLYNTLQDSKQYLTKEINLLNSIYDNFEEARMSQSGKEQFLKQFENMVDGVKQNRSKLERRREEEKLKRDKLNEEFLELIDKGRTYFKLIRDFQEECRRNELLTNQLEKYV</sequence>
<proteinExistence type="inferred from homology"/>
<evidence type="ECO:0000313" key="8">
    <source>
        <dbReference type="EMBL" id="CAD5116478.1"/>
    </source>
</evidence>
<keyword evidence="9" id="KW-1185">Reference proteome</keyword>
<evidence type="ECO:0000256" key="4">
    <source>
        <dbReference type="SAM" id="Coils"/>
    </source>
</evidence>
<feature type="compositionally biased region" description="Basic residues" evidence="5">
    <location>
        <begin position="191"/>
        <end position="201"/>
    </location>
</feature>
<dbReference type="EMBL" id="CAJFCJ010000006">
    <property type="protein sequence ID" value="CAD5116478.1"/>
    <property type="molecule type" value="Genomic_DNA"/>
</dbReference>
<evidence type="ECO:0000256" key="3">
    <source>
        <dbReference type="ARBA" id="ARBA00023054"/>
    </source>
</evidence>
<dbReference type="Pfam" id="PF09762">
    <property type="entry name" value="CCDC93_CC"/>
    <property type="match status" value="1"/>
</dbReference>
<dbReference type="InterPro" id="IPR039116">
    <property type="entry name" value="CCDC93"/>
</dbReference>